<reference evidence="8" key="1">
    <citation type="journal article" date="2019" name="Int. J. Syst. Evol. Microbiol.">
        <title>The Global Catalogue of Microorganisms (GCM) 10K type strain sequencing project: providing services to taxonomists for standard genome sequencing and annotation.</title>
        <authorList>
            <consortium name="The Broad Institute Genomics Platform"/>
            <consortium name="The Broad Institute Genome Sequencing Center for Infectious Disease"/>
            <person name="Wu L."/>
            <person name="Ma J."/>
        </authorList>
    </citation>
    <scope>NUCLEOTIDE SEQUENCE [LARGE SCALE GENOMIC DNA]</scope>
    <source>
        <strain evidence="8">KCTC 52640</strain>
    </source>
</reference>
<dbReference type="Proteomes" id="UP001595462">
    <property type="component" value="Unassembled WGS sequence"/>
</dbReference>
<keyword evidence="8" id="KW-1185">Reference proteome</keyword>
<dbReference type="RefSeq" id="WP_380686606.1">
    <property type="nucleotide sequence ID" value="NZ_JBHRSS010000003.1"/>
</dbReference>
<accession>A0ABV7EMB8</accession>
<evidence type="ECO:0000256" key="5">
    <source>
        <dbReference type="ARBA" id="ARBA00023136"/>
    </source>
</evidence>
<dbReference type="Pfam" id="PF02653">
    <property type="entry name" value="BPD_transp_2"/>
    <property type="match status" value="1"/>
</dbReference>
<keyword evidence="4 6" id="KW-1133">Transmembrane helix</keyword>
<comment type="subcellular location">
    <subcellularLocation>
        <location evidence="1">Cell inner membrane</location>
        <topology evidence="1">Multi-pass membrane protein</topology>
    </subcellularLocation>
</comment>
<sequence length="314" mass="32856">MKRLLASPWLYAAAVVALMIALPFIVGQSGYYLTVFVMASLYVISAISLNLLTGYGGQVSVGHAGFLVVGAYTAAVLSTKLGLPFVIALPASGVMTALISLVIGLPAVRLRGHFLAVATLGFGLSVPQIALNWGSVTGGYSGMAVSRPDLLSSDLVFYYVVILFTVVITWMLYNIARSRMGRAFLAVRDSESAAAATGINVSFYKTIMFVVSAFFTGIAGGLYAYWTGFVSPNDFGISTSLLLLAMIVVGGLASITGAIIGAVVLTFIPHFTESYVGVTDLIIGAAVVLVILFRPAGIVSLGELVRGRGGRSDE</sequence>
<protein>
    <submittedName>
        <fullName evidence="7">Branched-chain amino acid ABC transporter permease</fullName>
    </submittedName>
</protein>
<keyword evidence="2" id="KW-1003">Cell membrane</keyword>
<gene>
    <name evidence="7" type="ORF">ACFOSU_03780</name>
</gene>
<comment type="caution">
    <text evidence="7">The sequence shown here is derived from an EMBL/GenBank/DDBJ whole genome shotgun (WGS) entry which is preliminary data.</text>
</comment>
<organism evidence="7 8">
    <name type="scientific">Salinisphaera aquimarina</name>
    <dbReference type="NCBI Taxonomy" id="2094031"/>
    <lineage>
        <taxon>Bacteria</taxon>
        <taxon>Pseudomonadati</taxon>
        <taxon>Pseudomonadota</taxon>
        <taxon>Gammaproteobacteria</taxon>
        <taxon>Salinisphaerales</taxon>
        <taxon>Salinisphaeraceae</taxon>
        <taxon>Salinisphaera</taxon>
    </lineage>
</organism>
<dbReference type="EMBL" id="JBHRSS010000003">
    <property type="protein sequence ID" value="MFC3103003.1"/>
    <property type="molecule type" value="Genomic_DNA"/>
</dbReference>
<dbReference type="PANTHER" id="PTHR30482:SF10">
    <property type="entry name" value="HIGH-AFFINITY BRANCHED-CHAIN AMINO ACID TRANSPORT PROTEIN BRAE"/>
    <property type="match status" value="1"/>
</dbReference>
<feature type="transmembrane region" description="Helical" evidence="6">
    <location>
        <begin position="156"/>
        <end position="176"/>
    </location>
</feature>
<feature type="transmembrane region" description="Helical" evidence="6">
    <location>
        <begin position="9"/>
        <end position="26"/>
    </location>
</feature>
<dbReference type="InterPro" id="IPR043428">
    <property type="entry name" value="LivM-like"/>
</dbReference>
<dbReference type="PANTHER" id="PTHR30482">
    <property type="entry name" value="HIGH-AFFINITY BRANCHED-CHAIN AMINO ACID TRANSPORT SYSTEM PERMEASE"/>
    <property type="match status" value="1"/>
</dbReference>
<feature type="transmembrane region" description="Helical" evidence="6">
    <location>
        <begin position="241"/>
        <end position="268"/>
    </location>
</feature>
<evidence type="ECO:0000256" key="3">
    <source>
        <dbReference type="ARBA" id="ARBA00022692"/>
    </source>
</evidence>
<evidence type="ECO:0000256" key="6">
    <source>
        <dbReference type="SAM" id="Phobius"/>
    </source>
</evidence>
<keyword evidence="3 6" id="KW-0812">Transmembrane</keyword>
<dbReference type="CDD" id="cd06581">
    <property type="entry name" value="TM_PBP1_LivM_like"/>
    <property type="match status" value="1"/>
</dbReference>
<evidence type="ECO:0000313" key="8">
    <source>
        <dbReference type="Proteomes" id="UP001595462"/>
    </source>
</evidence>
<feature type="transmembrane region" description="Helical" evidence="6">
    <location>
        <begin position="32"/>
        <end position="52"/>
    </location>
</feature>
<feature type="transmembrane region" description="Helical" evidence="6">
    <location>
        <begin position="275"/>
        <end position="293"/>
    </location>
</feature>
<feature type="transmembrane region" description="Helical" evidence="6">
    <location>
        <begin position="59"/>
        <end position="77"/>
    </location>
</feature>
<name>A0ABV7EMB8_9GAMM</name>
<feature type="transmembrane region" description="Helical" evidence="6">
    <location>
        <begin position="114"/>
        <end position="136"/>
    </location>
</feature>
<feature type="transmembrane region" description="Helical" evidence="6">
    <location>
        <begin position="207"/>
        <end position="226"/>
    </location>
</feature>
<evidence type="ECO:0000256" key="2">
    <source>
        <dbReference type="ARBA" id="ARBA00022475"/>
    </source>
</evidence>
<keyword evidence="5 6" id="KW-0472">Membrane</keyword>
<proteinExistence type="predicted"/>
<dbReference type="InterPro" id="IPR001851">
    <property type="entry name" value="ABC_transp_permease"/>
</dbReference>
<feature type="transmembrane region" description="Helical" evidence="6">
    <location>
        <begin position="83"/>
        <end position="107"/>
    </location>
</feature>
<evidence type="ECO:0000313" key="7">
    <source>
        <dbReference type="EMBL" id="MFC3103003.1"/>
    </source>
</evidence>
<evidence type="ECO:0000256" key="4">
    <source>
        <dbReference type="ARBA" id="ARBA00022989"/>
    </source>
</evidence>
<evidence type="ECO:0000256" key="1">
    <source>
        <dbReference type="ARBA" id="ARBA00004429"/>
    </source>
</evidence>